<dbReference type="InterPro" id="IPR011990">
    <property type="entry name" value="TPR-like_helical_dom_sf"/>
</dbReference>
<gene>
    <name evidence="1" type="ordered locus">CCNA_01122</name>
</gene>
<dbReference type="OrthoDB" id="5523615at2"/>
<dbReference type="RefSeq" id="WP_012640134.1">
    <property type="nucleotide sequence ID" value="NC_011916.1"/>
</dbReference>
<dbReference type="HOGENOM" id="CLU_040392_0_0_5"/>
<sequence>MMVEALSRRRVLYGVAAPLLAFAGPAWAQSGGSWLHVTTPSFDIHGRVDAKTLLRLAREVEDFDGLLRTLHDVNDHAPARPLSLYISPNDADMRRVRPDGPRVTGFYSAGVGEVFAVLSVDGGEDRGRQVLFHEYAHHFMLRNAPAAYPAWLVEGYAEYFATVRFTDDSIELGVTSPRIARLRGAVWSPFEDILGRRALTGTQNDIAAFYAQSWLLTHYMMSDPTRLAALQRYASAVAEGGDPVALMPGAVGVPLDSLERLLKRYMGALPGRRLPRPPSAAIEGLQITRLPASADALILENQRLKMGVPTAERAAFLTQIRERAARFPGDRLAELTLARAENDFGDRSKAQALLRGRIAADPTDVEALQILGWSCMLQARAEPASAARWLEEARDHLGAAFKLDPDNPLVLYDYALTRRGEPAYPSENILNVLLKAQAIAPQVSAFRMGAVDGLVRRDRFEEAAVLLQPLLNNPHASREQVQAWRQQFDEIVARRKPAASSGAGDKDASDG</sequence>
<dbReference type="SUPFAM" id="SSF48452">
    <property type="entry name" value="TPR-like"/>
    <property type="match status" value="1"/>
</dbReference>
<protein>
    <submittedName>
        <fullName evidence="1">MA superfamily peptidase</fullName>
    </submittedName>
</protein>
<proteinExistence type="predicted"/>
<dbReference type="AlphaFoldDB" id="A0A0H3C6I6"/>
<dbReference type="KEGG" id="ccs:CCNA_01122"/>
<evidence type="ECO:0000313" key="1">
    <source>
        <dbReference type="EMBL" id="ACL94587.1"/>
    </source>
</evidence>
<dbReference type="EMBL" id="CP001340">
    <property type="protein sequence ID" value="ACL94587.1"/>
    <property type="molecule type" value="Genomic_DNA"/>
</dbReference>
<dbReference type="Proteomes" id="UP000001364">
    <property type="component" value="Chromosome"/>
</dbReference>
<dbReference type="PATRIC" id="fig|565050.3.peg.1104"/>
<organism evidence="1 2">
    <name type="scientific">Caulobacter vibrioides (strain NA1000 / CB15N)</name>
    <name type="common">Caulobacter crescentus</name>
    <dbReference type="NCBI Taxonomy" id="565050"/>
    <lineage>
        <taxon>Bacteria</taxon>
        <taxon>Pseudomonadati</taxon>
        <taxon>Pseudomonadota</taxon>
        <taxon>Alphaproteobacteria</taxon>
        <taxon>Caulobacterales</taxon>
        <taxon>Caulobacteraceae</taxon>
        <taxon>Caulobacter</taxon>
    </lineage>
</organism>
<dbReference type="Gene3D" id="1.25.40.10">
    <property type="entry name" value="Tetratricopeptide repeat domain"/>
    <property type="match status" value="1"/>
</dbReference>
<keyword evidence="2" id="KW-1185">Reference proteome</keyword>
<dbReference type="GeneID" id="7331493"/>
<accession>A0A0H3C6I6</accession>
<reference evidence="1 2" key="1">
    <citation type="journal article" date="2010" name="J. Bacteriol.">
        <title>The genetic basis of laboratory adaptation in Caulobacter crescentus.</title>
        <authorList>
            <person name="Marks M.E."/>
            <person name="Castro-Rojas C.M."/>
            <person name="Teiling C."/>
            <person name="Du L."/>
            <person name="Kapatral V."/>
            <person name="Walunas T.L."/>
            <person name="Crosson S."/>
        </authorList>
    </citation>
    <scope>NUCLEOTIDE SEQUENCE [LARGE SCALE GENOMIC DNA]</scope>
    <source>
        <strain evidence="2">NA1000 / CB15N</strain>
    </source>
</reference>
<dbReference type="RefSeq" id="YP_002516495.1">
    <property type="nucleotide sequence ID" value="NC_011916.1"/>
</dbReference>
<name>A0A0H3C6I6_CAUVN</name>
<evidence type="ECO:0000313" key="2">
    <source>
        <dbReference type="Proteomes" id="UP000001364"/>
    </source>
</evidence>